<proteinExistence type="predicted"/>
<dbReference type="SUPFAM" id="SSF55781">
    <property type="entry name" value="GAF domain-like"/>
    <property type="match status" value="1"/>
</dbReference>
<dbReference type="Gene3D" id="3.30.450.40">
    <property type="match status" value="1"/>
</dbReference>
<dbReference type="PANTHER" id="PTHR30136:SF24">
    <property type="entry name" value="HTH-TYPE TRANSCRIPTIONAL REPRESSOR ALLR"/>
    <property type="match status" value="1"/>
</dbReference>
<keyword evidence="7" id="KW-1185">Reference proteome</keyword>
<keyword evidence="2" id="KW-0238">DNA-binding</keyword>
<reference evidence="6 7" key="1">
    <citation type="journal article" date="2023" name="Int. J. Syst. Evol. Microbiol.">
        <title>Arthrobacter mangrovi sp. nov., an actinobacterium isolated from the rhizosphere of a mangrove.</title>
        <authorList>
            <person name="Hamada M."/>
            <person name="Saitou S."/>
            <person name="Enomoto N."/>
            <person name="Nanri K."/>
            <person name="Hidaka K."/>
            <person name="Miura T."/>
            <person name="Tamura T."/>
        </authorList>
    </citation>
    <scope>NUCLEOTIDE SEQUENCE [LARGE SCALE GENOMIC DNA]</scope>
    <source>
        <strain evidence="6 7">NBRC 112813</strain>
    </source>
</reference>
<evidence type="ECO:0000313" key="6">
    <source>
        <dbReference type="EMBL" id="GLB67491.1"/>
    </source>
</evidence>
<evidence type="ECO:0000256" key="1">
    <source>
        <dbReference type="ARBA" id="ARBA00023015"/>
    </source>
</evidence>
<accession>A0ABQ5MU34</accession>
<sequence>MANSRSGDSMLERFVRILSSFDATKSSMTVASLSRRADVPLATAYRLVDEMARHELLSKEPNGQVRLGLRLWELANRSSPAVDMAQAAMPFMEDIQSVVRQHTQLAILKDDDVLVIERLSSRTSVVNQAKIAGRMPVHRTALGMVQLAYSPNHVQESYLTRHPEAVASVDAVSFDFRRHLVEIRKRGYAAFDGRVDTDTTGLAVPVLGRSGHAIAAIGVVLPLGFENLQSLVPVLMAGARGIARAVGEIPSGTEAPPSQFPLNEIGKADRL</sequence>
<evidence type="ECO:0000256" key="2">
    <source>
        <dbReference type="ARBA" id="ARBA00023125"/>
    </source>
</evidence>
<dbReference type="SMART" id="SM00346">
    <property type="entry name" value="HTH_ICLR"/>
    <property type="match status" value="1"/>
</dbReference>
<dbReference type="Gene3D" id="1.10.10.10">
    <property type="entry name" value="Winged helix-like DNA-binding domain superfamily/Winged helix DNA-binding domain"/>
    <property type="match status" value="1"/>
</dbReference>
<dbReference type="InterPro" id="IPR029016">
    <property type="entry name" value="GAF-like_dom_sf"/>
</dbReference>
<feature type="domain" description="IclR-ED" evidence="5">
    <location>
        <begin position="70"/>
        <end position="248"/>
    </location>
</feature>
<comment type="caution">
    <text evidence="6">The sequence shown here is derived from an EMBL/GenBank/DDBJ whole genome shotgun (WGS) entry which is preliminary data.</text>
</comment>
<protein>
    <submittedName>
        <fullName evidence="6">IclR family transcriptional regulator</fullName>
    </submittedName>
</protein>
<dbReference type="PROSITE" id="PS51077">
    <property type="entry name" value="HTH_ICLR"/>
    <property type="match status" value="1"/>
</dbReference>
<keyword evidence="3" id="KW-0804">Transcription</keyword>
<dbReference type="InterPro" id="IPR014757">
    <property type="entry name" value="Tscrpt_reg_IclR_C"/>
</dbReference>
<evidence type="ECO:0000313" key="7">
    <source>
        <dbReference type="Proteomes" id="UP001209654"/>
    </source>
</evidence>
<keyword evidence="1" id="KW-0805">Transcription regulation</keyword>
<dbReference type="InterPro" id="IPR050707">
    <property type="entry name" value="HTH_MetabolicPath_Reg"/>
</dbReference>
<dbReference type="SUPFAM" id="SSF46785">
    <property type="entry name" value="Winged helix' DNA-binding domain"/>
    <property type="match status" value="1"/>
</dbReference>
<dbReference type="EMBL" id="BRVS01000008">
    <property type="protein sequence ID" value="GLB67491.1"/>
    <property type="molecule type" value="Genomic_DNA"/>
</dbReference>
<dbReference type="InterPro" id="IPR036390">
    <property type="entry name" value="WH_DNA-bd_sf"/>
</dbReference>
<evidence type="ECO:0000256" key="3">
    <source>
        <dbReference type="ARBA" id="ARBA00023163"/>
    </source>
</evidence>
<dbReference type="Proteomes" id="UP001209654">
    <property type="component" value="Unassembled WGS sequence"/>
</dbReference>
<dbReference type="InterPro" id="IPR036388">
    <property type="entry name" value="WH-like_DNA-bd_sf"/>
</dbReference>
<evidence type="ECO:0000259" key="4">
    <source>
        <dbReference type="PROSITE" id="PS51077"/>
    </source>
</evidence>
<dbReference type="PANTHER" id="PTHR30136">
    <property type="entry name" value="HELIX-TURN-HELIX TRANSCRIPTIONAL REGULATOR, ICLR FAMILY"/>
    <property type="match status" value="1"/>
</dbReference>
<evidence type="ECO:0000259" key="5">
    <source>
        <dbReference type="PROSITE" id="PS51078"/>
    </source>
</evidence>
<name>A0ABQ5MU34_9MICC</name>
<feature type="domain" description="HTH iclR-type" evidence="4">
    <location>
        <begin position="8"/>
        <end position="69"/>
    </location>
</feature>
<gene>
    <name evidence="6" type="ORF">AHIS1636_19310</name>
</gene>
<organism evidence="6 7">
    <name type="scientific">Arthrobacter mangrovi</name>
    <dbReference type="NCBI Taxonomy" id="2966350"/>
    <lineage>
        <taxon>Bacteria</taxon>
        <taxon>Bacillati</taxon>
        <taxon>Actinomycetota</taxon>
        <taxon>Actinomycetes</taxon>
        <taxon>Micrococcales</taxon>
        <taxon>Micrococcaceae</taxon>
        <taxon>Arthrobacter</taxon>
    </lineage>
</organism>
<dbReference type="Pfam" id="PF09339">
    <property type="entry name" value="HTH_IclR"/>
    <property type="match status" value="1"/>
</dbReference>
<dbReference type="PROSITE" id="PS51078">
    <property type="entry name" value="ICLR_ED"/>
    <property type="match status" value="1"/>
</dbReference>
<dbReference type="Pfam" id="PF01614">
    <property type="entry name" value="IclR_C"/>
    <property type="match status" value="1"/>
</dbReference>
<dbReference type="RefSeq" id="WP_264795614.1">
    <property type="nucleotide sequence ID" value="NZ_BRVS01000008.1"/>
</dbReference>
<dbReference type="InterPro" id="IPR005471">
    <property type="entry name" value="Tscrpt_reg_IclR_N"/>
</dbReference>